<dbReference type="InterPro" id="IPR002104">
    <property type="entry name" value="Integrase_catalytic"/>
</dbReference>
<evidence type="ECO:0000313" key="9">
    <source>
        <dbReference type="Proteomes" id="UP000614123"/>
    </source>
</evidence>
<accession>A0ABS0VEP0</accession>
<dbReference type="InterPro" id="IPR050090">
    <property type="entry name" value="Tyrosine_recombinase_XerCD"/>
</dbReference>
<dbReference type="PROSITE" id="PS51900">
    <property type="entry name" value="CB"/>
    <property type="match status" value="1"/>
</dbReference>
<feature type="domain" description="Tyr recombinase" evidence="6">
    <location>
        <begin position="226"/>
        <end position="415"/>
    </location>
</feature>
<keyword evidence="2" id="KW-0229">DNA integration</keyword>
<dbReference type="InterPro" id="IPR013762">
    <property type="entry name" value="Integrase-like_cat_sf"/>
</dbReference>
<proteinExistence type="inferred from homology"/>
<comment type="similarity">
    <text evidence="1">Belongs to the 'phage' integrase family.</text>
</comment>
<feature type="domain" description="Core-binding (CB)" evidence="7">
    <location>
        <begin position="118"/>
        <end position="203"/>
    </location>
</feature>
<evidence type="ECO:0000256" key="5">
    <source>
        <dbReference type="PROSITE-ProRule" id="PRU01248"/>
    </source>
</evidence>
<gene>
    <name evidence="8" type="ORF">YA0849_11280</name>
</gene>
<dbReference type="InterPro" id="IPR044068">
    <property type="entry name" value="CB"/>
</dbReference>
<evidence type="ECO:0000256" key="4">
    <source>
        <dbReference type="ARBA" id="ARBA00023172"/>
    </source>
</evidence>
<dbReference type="PANTHER" id="PTHR30349">
    <property type="entry name" value="PHAGE INTEGRASE-RELATED"/>
    <property type="match status" value="1"/>
</dbReference>
<reference evidence="8 9" key="1">
    <citation type="submission" date="2020-12" db="EMBL/GenBank/DDBJ databases">
        <title>Comparative genomic insights into the epidemiology and virulence of plant pathogenic Pseudomonads from Turkey.</title>
        <authorList>
            <person name="Dillon M."/>
            <person name="Ruiz-Bedoya T."/>
            <person name="Bendalovic-Torma C."/>
            <person name="Guttman K.M."/>
            <person name="Kwak H."/>
            <person name="Middleton M.A."/>
            <person name="Wang P.W."/>
            <person name="Horuz S."/>
            <person name="Aysan Y."/>
            <person name="Guttman D.S."/>
        </authorList>
    </citation>
    <scope>NUCLEOTIDE SEQUENCE [LARGE SCALE GENOMIC DNA]</scope>
    <source>
        <strain evidence="8 9">S4_EA_3a</strain>
    </source>
</reference>
<organism evidence="8 9">
    <name type="scientific">Pseudomonas veronii</name>
    <dbReference type="NCBI Taxonomy" id="76761"/>
    <lineage>
        <taxon>Bacteria</taxon>
        <taxon>Pseudomonadati</taxon>
        <taxon>Pseudomonadota</taxon>
        <taxon>Gammaproteobacteria</taxon>
        <taxon>Pseudomonadales</taxon>
        <taxon>Pseudomonadaceae</taxon>
        <taxon>Pseudomonas</taxon>
    </lineage>
</organism>
<evidence type="ECO:0000259" key="7">
    <source>
        <dbReference type="PROSITE" id="PS51900"/>
    </source>
</evidence>
<evidence type="ECO:0000313" key="8">
    <source>
        <dbReference type="EMBL" id="MBI6649589.1"/>
    </source>
</evidence>
<comment type="caution">
    <text evidence="8">The sequence shown here is derived from an EMBL/GenBank/DDBJ whole genome shotgun (WGS) entry which is preliminary data.</text>
</comment>
<sequence length="425" mass="47873">MPADQYLARLSCRQELNNSPLGATVPPYVEALLTQRYAKSTIRLYLHALAHFGHWMEAETLRLESIDAALTERFVREHLPACTCSMSLHSGVADTQAALRYLLKLLAHQRPVKSPGDDPITAELGRFGDYLQNICGVAPQTNARRCKDVRALLAYCSGAEPLVLSPLSGAQIDTFLATLIPRLRPASLRVMCNNLRSYFRYRALLGESTDTLSATLPRVADWRHATLPKALSDAQLEAFLKAFDCSNPVELRDYAIARCLLDLGLSGDEVAHLTLKSVDWRNGTLKRRLVPLHPSVTEQLRAYASRRDQLVPQPACAQFFLRDDGLPVNQRAMLYSLQTLCRKLDWQPRGDHAHHRLHDLRHTFIVGRMLRFYEQGIDSEHAVLALSTYVGHARVSDTYWYFTGVPELMTIAAERFHRYALGASQ</sequence>
<dbReference type="SUPFAM" id="SSF56349">
    <property type="entry name" value="DNA breaking-rejoining enzymes"/>
    <property type="match status" value="1"/>
</dbReference>
<evidence type="ECO:0000256" key="2">
    <source>
        <dbReference type="ARBA" id="ARBA00022908"/>
    </source>
</evidence>
<dbReference type="PROSITE" id="PS51898">
    <property type="entry name" value="TYR_RECOMBINASE"/>
    <property type="match status" value="1"/>
</dbReference>
<keyword evidence="3 5" id="KW-0238">DNA-binding</keyword>
<dbReference type="Pfam" id="PF00589">
    <property type="entry name" value="Phage_integrase"/>
    <property type="match status" value="1"/>
</dbReference>
<evidence type="ECO:0000259" key="6">
    <source>
        <dbReference type="PROSITE" id="PS51898"/>
    </source>
</evidence>
<evidence type="ECO:0000256" key="1">
    <source>
        <dbReference type="ARBA" id="ARBA00008857"/>
    </source>
</evidence>
<evidence type="ECO:0000256" key="3">
    <source>
        <dbReference type="ARBA" id="ARBA00023125"/>
    </source>
</evidence>
<dbReference type="PANTHER" id="PTHR30349:SF41">
    <property type="entry name" value="INTEGRASE_RECOMBINASE PROTEIN MJ0367-RELATED"/>
    <property type="match status" value="1"/>
</dbReference>
<dbReference type="Gene3D" id="1.10.443.10">
    <property type="entry name" value="Intergrase catalytic core"/>
    <property type="match status" value="1"/>
</dbReference>
<keyword evidence="4" id="KW-0233">DNA recombination</keyword>
<dbReference type="Proteomes" id="UP000614123">
    <property type="component" value="Unassembled WGS sequence"/>
</dbReference>
<keyword evidence="9" id="KW-1185">Reference proteome</keyword>
<dbReference type="EMBL" id="JAEILD010000047">
    <property type="protein sequence ID" value="MBI6649589.1"/>
    <property type="molecule type" value="Genomic_DNA"/>
</dbReference>
<name>A0ABS0VEP0_PSEVE</name>
<dbReference type="InterPro" id="IPR011010">
    <property type="entry name" value="DNA_brk_join_enz"/>
</dbReference>
<protein>
    <submittedName>
        <fullName evidence="8">Tyrosine-type recombinase/integrase</fullName>
    </submittedName>
</protein>
<dbReference type="RefSeq" id="WP_198718730.1">
    <property type="nucleotide sequence ID" value="NZ_JAEILD010000047.1"/>
</dbReference>